<reference evidence="2" key="1">
    <citation type="journal article" date="2019" name="Int. J. Syst. Evol. Microbiol.">
        <title>The Global Catalogue of Microorganisms (GCM) 10K type strain sequencing project: providing services to taxonomists for standard genome sequencing and annotation.</title>
        <authorList>
            <consortium name="The Broad Institute Genomics Platform"/>
            <consortium name="The Broad Institute Genome Sequencing Center for Infectious Disease"/>
            <person name="Wu L."/>
            <person name="Ma J."/>
        </authorList>
    </citation>
    <scope>NUCLEOTIDE SEQUENCE [LARGE SCALE GENOMIC DNA]</scope>
    <source>
        <strain evidence="2">CGMCC 1.8985</strain>
    </source>
</reference>
<gene>
    <name evidence="1" type="ORF">GCM10011394_21820</name>
</gene>
<evidence type="ECO:0000313" key="1">
    <source>
        <dbReference type="EMBL" id="GGK12189.1"/>
    </source>
</evidence>
<accession>A0ABQ2EH13</accession>
<keyword evidence="1" id="KW-0808">Transferase</keyword>
<dbReference type="EMBL" id="BMME01000001">
    <property type="protein sequence ID" value="GGK12189.1"/>
    <property type="molecule type" value="Genomic_DNA"/>
</dbReference>
<organism evidence="1 2">
    <name type="scientific">Luteimonas terricola</name>
    <dbReference type="NCBI Taxonomy" id="645597"/>
    <lineage>
        <taxon>Bacteria</taxon>
        <taxon>Pseudomonadati</taxon>
        <taxon>Pseudomonadota</taxon>
        <taxon>Gammaproteobacteria</taxon>
        <taxon>Lysobacterales</taxon>
        <taxon>Lysobacteraceae</taxon>
        <taxon>Luteimonas</taxon>
    </lineage>
</organism>
<dbReference type="InterPro" id="IPR027417">
    <property type="entry name" value="P-loop_NTPase"/>
</dbReference>
<sequence length="312" mass="34841">MEGFGVKVGHRLAGSAVVQIVVMRGMCPRLRYRARMATPMHMSAEGFDATLVSTTLDDALRSGARVYGISGLQGSGKSTLAAQLATEATGRGLRCALLSIDDVYLPRAERLRLAREVHPLLATRGPPGTHDVALAIEVLDALREGRDVALPRFDKLDDDRLPRTQWPRMRGVDLVLFEGWFLGTPAEDAAALRAPVNTLEREEDADGRWRRWCNAALARDYPDLWRRIDRLLLLQAPSFEVVPEWRWQAEQALQATRPGASAMNRSAVDRFVQHYERTGRQALRSLPALADRIIALDARRRPVDAPDALIRR</sequence>
<dbReference type="GO" id="GO:0016301">
    <property type="term" value="F:kinase activity"/>
    <property type="evidence" value="ECO:0007669"/>
    <property type="project" value="UniProtKB-KW"/>
</dbReference>
<comment type="caution">
    <text evidence="1">The sequence shown here is derived from an EMBL/GenBank/DDBJ whole genome shotgun (WGS) entry which is preliminary data.</text>
</comment>
<evidence type="ECO:0000313" key="2">
    <source>
        <dbReference type="Proteomes" id="UP000599009"/>
    </source>
</evidence>
<dbReference type="Proteomes" id="UP000599009">
    <property type="component" value="Unassembled WGS sequence"/>
</dbReference>
<proteinExistence type="predicted"/>
<protein>
    <submittedName>
        <fullName evidence="1">Kinase</fullName>
    </submittedName>
</protein>
<keyword evidence="2" id="KW-1185">Reference proteome</keyword>
<name>A0ABQ2EH13_9GAMM</name>
<dbReference type="SUPFAM" id="SSF52540">
    <property type="entry name" value="P-loop containing nucleoside triphosphate hydrolases"/>
    <property type="match status" value="1"/>
</dbReference>
<dbReference type="Gene3D" id="3.40.50.300">
    <property type="entry name" value="P-loop containing nucleotide triphosphate hydrolases"/>
    <property type="match status" value="1"/>
</dbReference>
<keyword evidence="1" id="KW-0418">Kinase</keyword>